<feature type="region of interest" description="Disordered" evidence="1">
    <location>
        <begin position="319"/>
        <end position="352"/>
    </location>
</feature>
<dbReference type="Proteomes" id="UP000612055">
    <property type="component" value="Unassembled WGS sequence"/>
</dbReference>
<evidence type="ECO:0000313" key="2">
    <source>
        <dbReference type="EMBL" id="KAG2501646.1"/>
    </source>
</evidence>
<accession>A0A835YFL1</accession>
<evidence type="ECO:0000256" key="1">
    <source>
        <dbReference type="SAM" id="MobiDB-lite"/>
    </source>
</evidence>
<comment type="caution">
    <text evidence="2">The sequence shown here is derived from an EMBL/GenBank/DDBJ whole genome shotgun (WGS) entry which is preliminary data.</text>
</comment>
<sequence>MADAGGGGEGFADLLLKEVNDEGLECGSVQMLVEMAKSGDSDTVADALSYLVEAGAPDKAAGCLRKIMGGSATPAPAPAPGGPKPPPLDYAAAAKVLNRLVELGWRPPDVLAAGHAVPRCPGLALHKTSQAPRGGERAPLAELVELGSLTEAQELLKFMLVARETDRGRGKMLDCYDVSLILGAMVPEDAADSAGKLLYALYSTEGGDDAAASQTLVPFILGTLLDHDRVAWAVELGKQLMYTTLEEIEAGGGEYDYSVLGWCLAQMVWYGRADWSARLCADLERQNLEWYSTQDMLHAVAGWGDPSYSMTIENFMRDMRRKEGGPGPGPSGPPGPYGGGGGGPYRGPHFRG</sequence>
<organism evidence="2 3">
    <name type="scientific">Edaphochlamys debaryana</name>
    <dbReference type="NCBI Taxonomy" id="47281"/>
    <lineage>
        <taxon>Eukaryota</taxon>
        <taxon>Viridiplantae</taxon>
        <taxon>Chlorophyta</taxon>
        <taxon>core chlorophytes</taxon>
        <taxon>Chlorophyceae</taxon>
        <taxon>CS clade</taxon>
        <taxon>Chlamydomonadales</taxon>
        <taxon>Chlamydomonadales incertae sedis</taxon>
        <taxon>Edaphochlamys</taxon>
    </lineage>
</organism>
<gene>
    <name evidence="2" type="ORF">HYH03_000150</name>
</gene>
<proteinExistence type="predicted"/>
<evidence type="ECO:0000313" key="3">
    <source>
        <dbReference type="Proteomes" id="UP000612055"/>
    </source>
</evidence>
<protein>
    <submittedName>
        <fullName evidence="2">Uncharacterized protein</fullName>
    </submittedName>
</protein>
<dbReference type="EMBL" id="JAEHOE010000001">
    <property type="protein sequence ID" value="KAG2501646.1"/>
    <property type="molecule type" value="Genomic_DNA"/>
</dbReference>
<dbReference type="AlphaFoldDB" id="A0A835YFL1"/>
<reference evidence="2" key="1">
    <citation type="journal article" date="2020" name="bioRxiv">
        <title>Comparative genomics of Chlamydomonas.</title>
        <authorList>
            <person name="Craig R.J."/>
            <person name="Hasan A.R."/>
            <person name="Ness R.W."/>
            <person name="Keightley P.D."/>
        </authorList>
    </citation>
    <scope>NUCLEOTIDE SEQUENCE</scope>
    <source>
        <strain evidence="2">CCAP 11/70</strain>
    </source>
</reference>
<dbReference type="OrthoDB" id="522739at2759"/>
<keyword evidence="3" id="KW-1185">Reference proteome</keyword>
<feature type="compositionally biased region" description="Pro residues" evidence="1">
    <location>
        <begin position="327"/>
        <end position="336"/>
    </location>
</feature>
<name>A0A835YFL1_9CHLO</name>